<dbReference type="Pfam" id="PF00651">
    <property type="entry name" value="BTB"/>
    <property type="match status" value="1"/>
</dbReference>
<proteinExistence type="predicted"/>
<evidence type="ECO:0000313" key="4">
    <source>
        <dbReference type="EMBL" id="CAD7632795.1"/>
    </source>
</evidence>
<dbReference type="PANTHER" id="PTHR48050">
    <property type="entry name" value="STEROL 3-BETA-GLUCOSYLTRANSFERASE"/>
    <property type="match status" value="1"/>
</dbReference>
<name>A0A7R9L0V2_9ACAR</name>
<keyword evidence="5" id="KW-1185">Reference proteome</keyword>
<dbReference type="InterPro" id="IPR050426">
    <property type="entry name" value="Glycosyltransferase_28"/>
</dbReference>
<dbReference type="Gene3D" id="3.40.50.2000">
    <property type="entry name" value="Glycogen Phosphorylase B"/>
    <property type="match status" value="2"/>
</dbReference>
<sequence>MVNKKLKVLFVPISGVGHVNACISIAETLIDRGHDVWFTVNGFWSGKLTKYGVKEVLLDKSDSPMDADNMAEVAKHMVTSGKIGGESALQKARSRGTTIELKMKYIQYLDEQLERLLPAIRPDVIIVDQFMTLPSVELSGIPCVWSWSAGPLVMVDDERAPPAASGLSAAGDKRLWQEFRQIRRNGTANSYMVFNDWVVGRGCEPLPDCALKNSKNYLNIYGYPLELDYQDIRPLGRNFVRLDNLKRTEQYMTFTVPPELAAKPGKLVYFSLGSMGAADVVNMRRLVAILAKSPHRFIVSKGPLHMDYALADNMWGEASVPQIQVLPLVDLVLTHGGNNTVTETMFFGKPMIAMPLFGDQYDNAQRLQDTGFGIRLDAYKCSEKELLAAIESLLNDRAITDRLAEVSRRIQTDNSLAKLPKLIEDFVQNPRKYIKYSSELLTAKTRRLITASDPKTLRHSETSPLNPSTGVSICSGGTVTTQMMSYHLKRARIDTTQEPAVSAADHHNNGSNGSAGNVVNHRDKLLQHIRELYLREDYSDVEFVFGPDVIHAHKLVLSVNSKWRQLLRGQSSVDMEDTPLVAFKEVLRYLYN</sequence>
<dbReference type="SUPFAM" id="SSF53756">
    <property type="entry name" value="UDP-Glycosyltransferase/glycogen phosphorylase"/>
    <property type="match status" value="1"/>
</dbReference>
<feature type="compositionally biased region" description="Low complexity" evidence="2">
    <location>
        <begin position="509"/>
        <end position="518"/>
    </location>
</feature>
<feature type="domain" description="BTB" evidence="3">
    <location>
        <begin position="539"/>
        <end position="592"/>
    </location>
</feature>
<evidence type="ECO:0000256" key="2">
    <source>
        <dbReference type="SAM" id="MobiDB-lite"/>
    </source>
</evidence>
<feature type="non-terminal residue" evidence="4">
    <location>
        <position position="1"/>
    </location>
</feature>
<dbReference type="EMBL" id="CAJPIZ010011581">
    <property type="protein sequence ID" value="CAG2113225.1"/>
    <property type="molecule type" value="Genomic_DNA"/>
</dbReference>
<dbReference type="EMBL" id="OC866156">
    <property type="protein sequence ID" value="CAD7632795.1"/>
    <property type="molecule type" value="Genomic_DNA"/>
</dbReference>
<dbReference type="OrthoDB" id="6509181at2759"/>
<dbReference type="InterPro" id="IPR002213">
    <property type="entry name" value="UDP_glucos_trans"/>
</dbReference>
<evidence type="ECO:0000259" key="3">
    <source>
        <dbReference type="PROSITE" id="PS50097"/>
    </source>
</evidence>
<accession>A0A7R9L0V2</accession>
<dbReference type="Proteomes" id="UP000759131">
    <property type="component" value="Unassembled WGS sequence"/>
</dbReference>
<dbReference type="Pfam" id="PF00201">
    <property type="entry name" value="UDPGT"/>
    <property type="match status" value="1"/>
</dbReference>
<evidence type="ECO:0000256" key="1">
    <source>
        <dbReference type="ARBA" id="ARBA00022679"/>
    </source>
</evidence>
<keyword evidence="1" id="KW-0808">Transferase</keyword>
<evidence type="ECO:0000313" key="5">
    <source>
        <dbReference type="Proteomes" id="UP000759131"/>
    </source>
</evidence>
<dbReference type="CDD" id="cd03784">
    <property type="entry name" value="GT1_Gtf-like"/>
    <property type="match status" value="1"/>
</dbReference>
<dbReference type="Gene3D" id="3.30.710.10">
    <property type="entry name" value="Potassium Channel Kv1.1, Chain A"/>
    <property type="match status" value="1"/>
</dbReference>
<dbReference type="PANTHER" id="PTHR48050:SF13">
    <property type="entry name" value="STEROL 3-BETA-GLUCOSYLTRANSFERASE UGT80A2"/>
    <property type="match status" value="1"/>
</dbReference>
<dbReference type="PROSITE" id="PS50097">
    <property type="entry name" value="BTB"/>
    <property type="match status" value="1"/>
</dbReference>
<dbReference type="InterPro" id="IPR011333">
    <property type="entry name" value="SKP1/BTB/POZ_sf"/>
</dbReference>
<dbReference type="SUPFAM" id="SSF54695">
    <property type="entry name" value="POZ domain"/>
    <property type="match status" value="1"/>
</dbReference>
<organism evidence="4">
    <name type="scientific">Medioppia subpectinata</name>
    <dbReference type="NCBI Taxonomy" id="1979941"/>
    <lineage>
        <taxon>Eukaryota</taxon>
        <taxon>Metazoa</taxon>
        <taxon>Ecdysozoa</taxon>
        <taxon>Arthropoda</taxon>
        <taxon>Chelicerata</taxon>
        <taxon>Arachnida</taxon>
        <taxon>Acari</taxon>
        <taxon>Acariformes</taxon>
        <taxon>Sarcoptiformes</taxon>
        <taxon>Oribatida</taxon>
        <taxon>Brachypylina</taxon>
        <taxon>Oppioidea</taxon>
        <taxon>Oppiidae</taxon>
        <taxon>Medioppia</taxon>
    </lineage>
</organism>
<dbReference type="AlphaFoldDB" id="A0A7R9L0V2"/>
<reference evidence="4" key="1">
    <citation type="submission" date="2020-11" db="EMBL/GenBank/DDBJ databases">
        <authorList>
            <person name="Tran Van P."/>
        </authorList>
    </citation>
    <scope>NUCLEOTIDE SEQUENCE</scope>
</reference>
<dbReference type="InterPro" id="IPR000210">
    <property type="entry name" value="BTB/POZ_dom"/>
</dbReference>
<dbReference type="GO" id="GO:0008194">
    <property type="term" value="F:UDP-glycosyltransferase activity"/>
    <property type="evidence" value="ECO:0007669"/>
    <property type="project" value="InterPro"/>
</dbReference>
<feature type="region of interest" description="Disordered" evidence="2">
    <location>
        <begin position="498"/>
        <end position="518"/>
    </location>
</feature>
<protein>
    <recommendedName>
        <fullName evidence="3">BTB domain-containing protein</fullName>
    </recommendedName>
</protein>
<gene>
    <name evidence="4" type="ORF">OSB1V03_LOCUS13197</name>
</gene>